<organism evidence="4 6">
    <name type="scientific">Curtobacterium luteum</name>
    <dbReference type="NCBI Taxonomy" id="33881"/>
    <lineage>
        <taxon>Bacteria</taxon>
        <taxon>Bacillati</taxon>
        <taxon>Actinomycetota</taxon>
        <taxon>Actinomycetes</taxon>
        <taxon>Micrococcales</taxon>
        <taxon>Microbacteriaceae</taxon>
        <taxon>Curtobacterium</taxon>
    </lineage>
</organism>
<comment type="caution">
    <text evidence="4">The sequence shown here is derived from an EMBL/GenBank/DDBJ whole genome shotgun (WGS) entry which is preliminary data.</text>
</comment>
<dbReference type="Gene3D" id="1.10.357.10">
    <property type="entry name" value="Tetracycline Repressor, domain 2"/>
    <property type="match status" value="1"/>
</dbReference>
<accession>A0A8H9G7L4</accession>
<dbReference type="Proteomes" id="UP000648535">
    <property type="component" value="Unassembled WGS sequence"/>
</dbReference>
<sequence length="191" mass="20631">MPRKPDPTLKPAIIEKVTEHLHDTKLEAVSVRSLGRVLGTSAYPIVYHFGSRESLIDAVVDHLERDVDVLVLDPEADEDALGAWLIAVFGGLHHRERLLAARLAFELGAVETLDGRDRERLVHRGHLAALTAWCSAHGYPVPAAAEAAADAVRAARGAQWAFLVDPDETDVDAALRTVADRLVTGARCAVG</sequence>
<reference evidence="4" key="1">
    <citation type="journal article" date="2014" name="Int. J. Syst. Evol. Microbiol.">
        <title>Complete genome sequence of Corynebacterium casei LMG S-19264T (=DSM 44701T), isolated from a smear-ripened cheese.</title>
        <authorList>
            <consortium name="US DOE Joint Genome Institute (JGI-PGF)"/>
            <person name="Walter F."/>
            <person name="Albersmeier A."/>
            <person name="Kalinowski J."/>
            <person name="Ruckert C."/>
        </authorList>
    </citation>
    <scope>NUCLEOTIDE SEQUENCE</scope>
    <source>
        <strain evidence="4">JCM 1480</strain>
    </source>
</reference>
<evidence type="ECO:0000256" key="2">
    <source>
        <dbReference type="PROSITE-ProRule" id="PRU00335"/>
    </source>
</evidence>
<keyword evidence="7" id="KW-1185">Reference proteome</keyword>
<dbReference type="PROSITE" id="PS50977">
    <property type="entry name" value="HTH_TETR_2"/>
    <property type="match status" value="1"/>
</dbReference>
<dbReference type="SUPFAM" id="SSF46689">
    <property type="entry name" value="Homeodomain-like"/>
    <property type="match status" value="1"/>
</dbReference>
<gene>
    <name evidence="4" type="ORF">GCM10009769_06880</name>
    <name evidence="5" type="ORF">JOE58_001504</name>
</gene>
<dbReference type="Proteomes" id="UP000746584">
    <property type="component" value="Unassembled WGS sequence"/>
</dbReference>
<proteinExistence type="predicted"/>
<dbReference type="RefSeq" id="WP_175329483.1">
    <property type="nucleotide sequence ID" value="NZ_BMOI01000002.1"/>
</dbReference>
<keyword evidence="1 2" id="KW-0238">DNA-binding</keyword>
<dbReference type="InterPro" id="IPR009057">
    <property type="entry name" value="Homeodomain-like_sf"/>
</dbReference>
<dbReference type="EMBL" id="BMOI01000002">
    <property type="protein sequence ID" value="GGK91363.1"/>
    <property type="molecule type" value="Genomic_DNA"/>
</dbReference>
<evidence type="ECO:0000313" key="7">
    <source>
        <dbReference type="Proteomes" id="UP000746584"/>
    </source>
</evidence>
<evidence type="ECO:0000259" key="3">
    <source>
        <dbReference type="PROSITE" id="PS50977"/>
    </source>
</evidence>
<reference evidence="4" key="2">
    <citation type="submission" date="2020-09" db="EMBL/GenBank/DDBJ databases">
        <authorList>
            <person name="Sun Q."/>
            <person name="Ohkuma M."/>
        </authorList>
    </citation>
    <scope>NUCLEOTIDE SEQUENCE</scope>
    <source>
        <strain evidence="4">JCM 1480</strain>
    </source>
</reference>
<dbReference type="GO" id="GO:0003677">
    <property type="term" value="F:DNA binding"/>
    <property type="evidence" value="ECO:0007669"/>
    <property type="project" value="UniProtKB-UniRule"/>
</dbReference>
<evidence type="ECO:0000256" key="1">
    <source>
        <dbReference type="ARBA" id="ARBA00023125"/>
    </source>
</evidence>
<evidence type="ECO:0000313" key="4">
    <source>
        <dbReference type="EMBL" id="GGK91363.1"/>
    </source>
</evidence>
<feature type="DNA-binding region" description="H-T-H motif" evidence="2">
    <location>
        <begin position="30"/>
        <end position="49"/>
    </location>
</feature>
<name>A0A8H9G7L4_9MICO</name>
<reference evidence="5 7" key="3">
    <citation type="submission" date="2021-01" db="EMBL/GenBank/DDBJ databases">
        <title>Sequencing the genomes of 1000 actinobacteria strains.</title>
        <authorList>
            <person name="Klenk H.-P."/>
        </authorList>
    </citation>
    <scope>NUCLEOTIDE SEQUENCE [LARGE SCALE GENOMIC DNA]</scope>
    <source>
        <strain evidence="5 7">DSM 20542</strain>
    </source>
</reference>
<evidence type="ECO:0000313" key="5">
    <source>
        <dbReference type="EMBL" id="MBM7802253.1"/>
    </source>
</evidence>
<dbReference type="InterPro" id="IPR001647">
    <property type="entry name" value="HTH_TetR"/>
</dbReference>
<feature type="domain" description="HTH tetR-type" evidence="3">
    <location>
        <begin position="7"/>
        <end position="67"/>
    </location>
</feature>
<dbReference type="AlphaFoldDB" id="A0A8H9G7L4"/>
<dbReference type="EMBL" id="JAFBCG010000001">
    <property type="protein sequence ID" value="MBM7802253.1"/>
    <property type="molecule type" value="Genomic_DNA"/>
</dbReference>
<protein>
    <submittedName>
        <fullName evidence="5">AcrR family transcriptional regulator</fullName>
    </submittedName>
</protein>
<evidence type="ECO:0000313" key="6">
    <source>
        <dbReference type="Proteomes" id="UP000648535"/>
    </source>
</evidence>